<protein>
    <recommendedName>
        <fullName evidence="3">Prolamin-like domain-containing protein</fullName>
    </recommendedName>
</protein>
<dbReference type="Pfam" id="PF05617">
    <property type="entry name" value="Prolamin_like"/>
    <property type="match status" value="1"/>
</dbReference>
<evidence type="ECO:0000256" key="1">
    <source>
        <dbReference type="ARBA" id="ARBA00022729"/>
    </source>
</evidence>
<feature type="signal peptide" evidence="2">
    <location>
        <begin position="1"/>
        <end position="27"/>
    </location>
</feature>
<evidence type="ECO:0000256" key="2">
    <source>
        <dbReference type="SAM" id="SignalP"/>
    </source>
</evidence>
<dbReference type="GO" id="GO:2000008">
    <property type="term" value="P:regulation of protein localization to cell surface"/>
    <property type="evidence" value="ECO:0007669"/>
    <property type="project" value="TreeGrafter"/>
</dbReference>
<name>A0AAV9C8G3_ACOCL</name>
<evidence type="ECO:0000313" key="5">
    <source>
        <dbReference type="Proteomes" id="UP001180020"/>
    </source>
</evidence>
<dbReference type="PANTHER" id="PTHR31181">
    <property type="entry name" value="EGG CELL-SECRETED PROTEIN 1.4"/>
    <property type="match status" value="1"/>
</dbReference>
<keyword evidence="5" id="KW-1185">Reference proteome</keyword>
<dbReference type="AlphaFoldDB" id="A0AAV9C8G3"/>
<dbReference type="EMBL" id="JAUJYO010000020">
    <property type="protein sequence ID" value="KAK1285032.1"/>
    <property type="molecule type" value="Genomic_DNA"/>
</dbReference>
<dbReference type="InterPro" id="IPR008502">
    <property type="entry name" value="Prolamin-like"/>
</dbReference>
<dbReference type="GO" id="GO:0009567">
    <property type="term" value="P:double fertilization forming a zygote and endosperm"/>
    <property type="evidence" value="ECO:0007669"/>
    <property type="project" value="TreeGrafter"/>
</dbReference>
<dbReference type="GO" id="GO:0031982">
    <property type="term" value="C:vesicle"/>
    <property type="evidence" value="ECO:0007669"/>
    <property type="project" value="TreeGrafter"/>
</dbReference>
<dbReference type="Proteomes" id="UP001180020">
    <property type="component" value="Unassembled WGS sequence"/>
</dbReference>
<feature type="domain" description="Prolamin-like" evidence="3">
    <location>
        <begin position="43"/>
        <end position="105"/>
    </location>
</feature>
<dbReference type="GO" id="GO:0005576">
    <property type="term" value="C:extracellular region"/>
    <property type="evidence" value="ECO:0007669"/>
    <property type="project" value="TreeGrafter"/>
</dbReference>
<dbReference type="GO" id="GO:0080155">
    <property type="term" value="P:regulation of double fertilization forming a zygote and endosperm"/>
    <property type="evidence" value="ECO:0007669"/>
    <property type="project" value="TreeGrafter"/>
</dbReference>
<evidence type="ECO:0000259" key="3">
    <source>
        <dbReference type="Pfam" id="PF05617"/>
    </source>
</evidence>
<dbReference type="PANTHER" id="PTHR31181:SF67">
    <property type="entry name" value="PROLAMIN-LIKE PROTEIN (DUF1278)"/>
    <property type="match status" value="1"/>
</dbReference>
<dbReference type="PROSITE" id="PS51257">
    <property type="entry name" value="PROKAR_LIPOPROTEIN"/>
    <property type="match status" value="1"/>
</dbReference>
<gene>
    <name evidence="4" type="ORF">QJS10_CPB20g01299</name>
</gene>
<keyword evidence="1 2" id="KW-0732">Signal</keyword>
<organism evidence="4 5">
    <name type="scientific">Acorus calamus</name>
    <name type="common">Sweet flag</name>
    <dbReference type="NCBI Taxonomy" id="4465"/>
    <lineage>
        <taxon>Eukaryota</taxon>
        <taxon>Viridiplantae</taxon>
        <taxon>Streptophyta</taxon>
        <taxon>Embryophyta</taxon>
        <taxon>Tracheophyta</taxon>
        <taxon>Spermatophyta</taxon>
        <taxon>Magnoliopsida</taxon>
        <taxon>Liliopsida</taxon>
        <taxon>Acoraceae</taxon>
        <taxon>Acorus</taxon>
    </lineage>
</organism>
<sequence length="116" mass="12130">MRNSRAISAAALMMMVLLACATSPLLARPVVEESKTVVDDIEKCWAAVIGASGCIQDVLSSFFTGIISISPQCCVAIEGISDNCFAKIFPFLGVGFNPLLKSFCVTQSGATPPPTA</sequence>
<comment type="caution">
    <text evidence="4">The sequence shown here is derived from an EMBL/GenBank/DDBJ whole genome shotgun (WGS) entry which is preliminary data.</text>
</comment>
<reference evidence="4" key="1">
    <citation type="journal article" date="2023" name="Nat. Commun.">
        <title>Diploid and tetraploid genomes of Acorus and the evolution of monocots.</title>
        <authorList>
            <person name="Ma L."/>
            <person name="Liu K.W."/>
            <person name="Li Z."/>
            <person name="Hsiao Y.Y."/>
            <person name="Qi Y."/>
            <person name="Fu T."/>
            <person name="Tang G.D."/>
            <person name="Zhang D."/>
            <person name="Sun W.H."/>
            <person name="Liu D.K."/>
            <person name="Li Y."/>
            <person name="Chen G.Z."/>
            <person name="Liu X.D."/>
            <person name="Liao X.Y."/>
            <person name="Jiang Y.T."/>
            <person name="Yu X."/>
            <person name="Hao Y."/>
            <person name="Huang J."/>
            <person name="Zhao X.W."/>
            <person name="Ke S."/>
            <person name="Chen Y.Y."/>
            <person name="Wu W.L."/>
            <person name="Hsu J.L."/>
            <person name="Lin Y.F."/>
            <person name="Huang M.D."/>
            <person name="Li C.Y."/>
            <person name="Huang L."/>
            <person name="Wang Z.W."/>
            <person name="Zhao X."/>
            <person name="Zhong W.Y."/>
            <person name="Peng D.H."/>
            <person name="Ahmad S."/>
            <person name="Lan S."/>
            <person name="Zhang J.S."/>
            <person name="Tsai W.C."/>
            <person name="Van de Peer Y."/>
            <person name="Liu Z.J."/>
        </authorList>
    </citation>
    <scope>NUCLEOTIDE SEQUENCE</scope>
    <source>
        <strain evidence="4">CP</strain>
    </source>
</reference>
<accession>A0AAV9C8G3</accession>
<reference evidence="4" key="2">
    <citation type="submission" date="2023-06" db="EMBL/GenBank/DDBJ databases">
        <authorList>
            <person name="Ma L."/>
            <person name="Liu K.-W."/>
            <person name="Li Z."/>
            <person name="Hsiao Y.-Y."/>
            <person name="Qi Y."/>
            <person name="Fu T."/>
            <person name="Tang G."/>
            <person name="Zhang D."/>
            <person name="Sun W.-H."/>
            <person name="Liu D.-K."/>
            <person name="Li Y."/>
            <person name="Chen G.-Z."/>
            <person name="Liu X.-D."/>
            <person name="Liao X.-Y."/>
            <person name="Jiang Y.-T."/>
            <person name="Yu X."/>
            <person name="Hao Y."/>
            <person name="Huang J."/>
            <person name="Zhao X.-W."/>
            <person name="Ke S."/>
            <person name="Chen Y.-Y."/>
            <person name="Wu W.-L."/>
            <person name="Hsu J.-L."/>
            <person name="Lin Y.-F."/>
            <person name="Huang M.-D."/>
            <person name="Li C.-Y."/>
            <person name="Huang L."/>
            <person name="Wang Z.-W."/>
            <person name="Zhao X."/>
            <person name="Zhong W.-Y."/>
            <person name="Peng D.-H."/>
            <person name="Ahmad S."/>
            <person name="Lan S."/>
            <person name="Zhang J.-S."/>
            <person name="Tsai W.-C."/>
            <person name="Van De Peer Y."/>
            <person name="Liu Z.-J."/>
        </authorList>
    </citation>
    <scope>NUCLEOTIDE SEQUENCE</scope>
    <source>
        <strain evidence="4">CP</strain>
        <tissue evidence="4">Leaves</tissue>
    </source>
</reference>
<evidence type="ECO:0000313" key="4">
    <source>
        <dbReference type="EMBL" id="KAK1285032.1"/>
    </source>
</evidence>
<feature type="chain" id="PRO_5043653511" description="Prolamin-like domain-containing protein" evidence="2">
    <location>
        <begin position="28"/>
        <end position="116"/>
    </location>
</feature>
<proteinExistence type="predicted"/>